<protein>
    <submittedName>
        <fullName evidence="1">Succinate--CoA ligase beta chain</fullName>
    </submittedName>
</protein>
<reference evidence="1" key="1">
    <citation type="submission" date="2022-06" db="EMBL/GenBank/DDBJ databases">
        <title>Phylogenomic reconstructions and comparative analyses of Kickxellomycotina fungi.</title>
        <authorList>
            <person name="Reynolds N.K."/>
            <person name="Stajich J.E."/>
            <person name="Barry K."/>
            <person name="Grigoriev I.V."/>
            <person name="Crous P."/>
            <person name="Smith M.E."/>
        </authorList>
    </citation>
    <scope>NUCLEOTIDE SEQUENCE</scope>
    <source>
        <strain evidence="1">RSA 2271</strain>
    </source>
</reference>
<dbReference type="Proteomes" id="UP001145114">
    <property type="component" value="Unassembled WGS sequence"/>
</dbReference>
<evidence type="ECO:0000313" key="2">
    <source>
        <dbReference type="Proteomes" id="UP001145114"/>
    </source>
</evidence>
<comment type="caution">
    <text evidence="1">The sequence shown here is derived from an EMBL/GenBank/DDBJ whole genome shotgun (WGS) entry which is preliminary data.</text>
</comment>
<accession>A0ACC1HGG3</accession>
<gene>
    <name evidence="1" type="primary">LSC2_1</name>
    <name evidence="1" type="ORF">EV182_002458</name>
</gene>
<sequence>MFKLFVQPAKSAFRSAGRRVLQNQTRNLSIHEYLSANLLSKAGVKVPKGVVATTPEEAYQAAKTFGR</sequence>
<keyword evidence="2" id="KW-1185">Reference proteome</keyword>
<name>A0ACC1HGG3_9FUNG</name>
<dbReference type="EMBL" id="JAMZIH010005651">
    <property type="protein sequence ID" value="KAJ1674838.1"/>
    <property type="molecule type" value="Genomic_DNA"/>
</dbReference>
<evidence type="ECO:0000313" key="1">
    <source>
        <dbReference type="EMBL" id="KAJ1674838.1"/>
    </source>
</evidence>
<organism evidence="1 2">
    <name type="scientific">Spiromyces aspiralis</name>
    <dbReference type="NCBI Taxonomy" id="68401"/>
    <lineage>
        <taxon>Eukaryota</taxon>
        <taxon>Fungi</taxon>
        <taxon>Fungi incertae sedis</taxon>
        <taxon>Zoopagomycota</taxon>
        <taxon>Kickxellomycotina</taxon>
        <taxon>Kickxellomycetes</taxon>
        <taxon>Kickxellales</taxon>
        <taxon>Kickxellaceae</taxon>
        <taxon>Spiromyces</taxon>
    </lineage>
</organism>
<keyword evidence="1" id="KW-0436">Ligase</keyword>
<proteinExistence type="predicted"/>